<evidence type="ECO:0000313" key="12">
    <source>
        <dbReference type="Proteomes" id="UP000004291"/>
    </source>
</evidence>
<dbReference type="Pfam" id="PF00186">
    <property type="entry name" value="DHFR_1"/>
    <property type="match status" value="1"/>
</dbReference>
<evidence type="ECO:0000256" key="8">
    <source>
        <dbReference type="PIRNR" id="PIRNR000194"/>
    </source>
</evidence>
<comment type="pathway">
    <text evidence="1 8">Cofactor biosynthesis; tetrahydrofolate biosynthesis; 5,6,7,8-tetrahydrofolate from 7,8-dihydrofolate: step 1/1.</text>
</comment>
<dbReference type="GO" id="GO:0004146">
    <property type="term" value="F:dihydrofolate reductase activity"/>
    <property type="evidence" value="ECO:0007669"/>
    <property type="project" value="UniProtKB-EC"/>
</dbReference>
<dbReference type="EC" id="1.5.1.3" evidence="3 8"/>
<evidence type="ECO:0000256" key="1">
    <source>
        <dbReference type="ARBA" id="ARBA00004903"/>
    </source>
</evidence>
<evidence type="ECO:0000313" key="11">
    <source>
        <dbReference type="EMBL" id="EDQ33682.2"/>
    </source>
</evidence>
<evidence type="ECO:0000256" key="9">
    <source>
        <dbReference type="RuleBase" id="RU004474"/>
    </source>
</evidence>
<evidence type="ECO:0000256" key="3">
    <source>
        <dbReference type="ARBA" id="ARBA00012856"/>
    </source>
</evidence>
<dbReference type="FunFam" id="3.40.430.10:FF:000001">
    <property type="entry name" value="Dihydrofolate reductase"/>
    <property type="match status" value="1"/>
</dbReference>
<dbReference type="PROSITE" id="PS51330">
    <property type="entry name" value="DHFR_2"/>
    <property type="match status" value="1"/>
</dbReference>
<dbReference type="PROSITE" id="PS00075">
    <property type="entry name" value="DHFR_1"/>
    <property type="match status" value="1"/>
</dbReference>
<evidence type="ECO:0000256" key="6">
    <source>
        <dbReference type="ARBA" id="ARBA00023002"/>
    </source>
</evidence>
<dbReference type="UniPathway" id="UPA00077">
    <property type="reaction ID" value="UER00158"/>
</dbReference>
<reference evidence="11 12" key="2">
    <citation type="submission" date="2012-06" db="EMBL/GenBank/DDBJ databases">
        <authorList>
            <person name="Fiebig A."/>
        </authorList>
    </citation>
    <scope>NUCLEOTIDE SEQUENCE [LARGE SCALE GENOMIC DNA]</scope>
    <source>
        <strain evidence="11 12">DFL-43</strain>
    </source>
</reference>
<reference evidence="11 12" key="1">
    <citation type="submission" date="2007-10" db="EMBL/GenBank/DDBJ databases">
        <authorList>
            <person name="Wagner-Dobler I."/>
            <person name="Ferriera S."/>
            <person name="Johnson J."/>
            <person name="Kravitz S."/>
            <person name="Beeson K."/>
            <person name="Sutton G."/>
            <person name="Rogers Y.-H."/>
            <person name="Friedman R."/>
            <person name="Frazier M."/>
            <person name="Venter J.C."/>
        </authorList>
    </citation>
    <scope>NUCLEOTIDE SEQUENCE [LARGE SCALE GENOMIC DNA]</scope>
    <source>
        <strain evidence="11 12">DFL-43</strain>
    </source>
</reference>
<dbReference type="AlphaFoldDB" id="A9D3J2"/>
<keyword evidence="5 8" id="KW-0521">NADP</keyword>
<keyword evidence="4 8" id="KW-0554">One-carbon metabolism</keyword>
<evidence type="ECO:0000259" key="10">
    <source>
        <dbReference type="PROSITE" id="PS51330"/>
    </source>
</evidence>
<dbReference type="InterPro" id="IPR017925">
    <property type="entry name" value="DHFR_CS"/>
</dbReference>
<evidence type="ECO:0000256" key="4">
    <source>
        <dbReference type="ARBA" id="ARBA00022563"/>
    </source>
</evidence>
<dbReference type="PIRSF" id="PIRSF000194">
    <property type="entry name" value="DHFR"/>
    <property type="match status" value="1"/>
</dbReference>
<comment type="caution">
    <text evidence="11">The sequence shown here is derived from an EMBL/GenBank/DDBJ whole genome shotgun (WGS) entry which is preliminary data.</text>
</comment>
<dbReference type="PRINTS" id="PR00070">
    <property type="entry name" value="DHFR"/>
</dbReference>
<dbReference type="GO" id="GO:0046452">
    <property type="term" value="P:dihydrofolate metabolic process"/>
    <property type="evidence" value="ECO:0007669"/>
    <property type="project" value="TreeGrafter"/>
</dbReference>
<evidence type="ECO:0000256" key="5">
    <source>
        <dbReference type="ARBA" id="ARBA00022857"/>
    </source>
</evidence>
<dbReference type="InterPro" id="IPR024072">
    <property type="entry name" value="DHFR-like_dom_sf"/>
</dbReference>
<gene>
    <name evidence="11" type="ORF">HPDFL43_04495</name>
</gene>
<sequence>MPEMPMNRPKIQIVVARAENGVIGRDGDMPWRLPSDLKHFKAATLDAPVIMGRKTFQSIGRPLPGRANIVVSRSGFEAEGVEVFATLEAAIARACDIVAQTGAQKISVIGGGEIYRQAMEVADELLITEVQADIDGDTVFPAPDSRVWEQVSLSGPVRAEKDSHSVRFGNWQRRKR</sequence>
<keyword evidence="6 8" id="KW-0560">Oxidoreductase</keyword>
<organism evidence="11 12">
    <name type="scientific">Hoeflea phototrophica (strain DSM 17068 / NCIMB 14078 / DFL-43)</name>
    <dbReference type="NCBI Taxonomy" id="411684"/>
    <lineage>
        <taxon>Bacteria</taxon>
        <taxon>Pseudomonadati</taxon>
        <taxon>Pseudomonadota</taxon>
        <taxon>Alphaproteobacteria</taxon>
        <taxon>Hyphomicrobiales</taxon>
        <taxon>Rhizobiaceae</taxon>
        <taxon>Hoeflea</taxon>
    </lineage>
</organism>
<proteinExistence type="inferred from homology"/>
<dbReference type="eggNOG" id="COG0262">
    <property type="taxonomic scope" value="Bacteria"/>
</dbReference>
<evidence type="ECO:0000256" key="7">
    <source>
        <dbReference type="ARBA" id="ARBA00025067"/>
    </source>
</evidence>
<accession>A9D3J2</accession>
<dbReference type="GO" id="GO:0046654">
    <property type="term" value="P:tetrahydrofolate biosynthetic process"/>
    <property type="evidence" value="ECO:0007669"/>
    <property type="project" value="UniProtKB-UniPathway"/>
</dbReference>
<dbReference type="Proteomes" id="UP000004291">
    <property type="component" value="Chromosome"/>
</dbReference>
<dbReference type="Gene3D" id="3.40.430.10">
    <property type="entry name" value="Dihydrofolate Reductase, subunit A"/>
    <property type="match status" value="1"/>
</dbReference>
<dbReference type="STRING" id="411684.HPDFL43_04495"/>
<comment type="similarity">
    <text evidence="2 8 9">Belongs to the dihydrofolate reductase family.</text>
</comment>
<dbReference type="InterPro" id="IPR001796">
    <property type="entry name" value="DHFR_dom"/>
</dbReference>
<dbReference type="GO" id="GO:0006730">
    <property type="term" value="P:one-carbon metabolic process"/>
    <property type="evidence" value="ECO:0007669"/>
    <property type="project" value="UniProtKB-KW"/>
</dbReference>
<feature type="domain" description="DHFR" evidence="10">
    <location>
        <begin position="10"/>
        <end position="173"/>
    </location>
</feature>
<keyword evidence="12" id="KW-1185">Reference proteome</keyword>
<dbReference type="PANTHER" id="PTHR48069:SF3">
    <property type="entry name" value="DIHYDROFOLATE REDUCTASE"/>
    <property type="match status" value="1"/>
</dbReference>
<dbReference type="GO" id="GO:0070401">
    <property type="term" value="F:NADP+ binding"/>
    <property type="evidence" value="ECO:0007669"/>
    <property type="project" value="UniProtKB-ARBA"/>
</dbReference>
<name>A9D3J2_HOEPD</name>
<protein>
    <recommendedName>
        <fullName evidence="3 8">Dihydrofolate reductase</fullName>
        <ecNumber evidence="3 8">1.5.1.3</ecNumber>
    </recommendedName>
</protein>
<dbReference type="SUPFAM" id="SSF53597">
    <property type="entry name" value="Dihydrofolate reductase-like"/>
    <property type="match status" value="1"/>
</dbReference>
<dbReference type="GO" id="GO:0005829">
    <property type="term" value="C:cytosol"/>
    <property type="evidence" value="ECO:0007669"/>
    <property type="project" value="TreeGrafter"/>
</dbReference>
<dbReference type="InterPro" id="IPR012259">
    <property type="entry name" value="DHFR"/>
</dbReference>
<dbReference type="CDD" id="cd00209">
    <property type="entry name" value="DHFR"/>
    <property type="match status" value="1"/>
</dbReference>
<dbReference type="GO" id="GO:0046655">
    <property type="term" value="P:folic acid metabolic process"/>
    <property type="evidence" value="ECO:0007669"/>
    <property type="project" value="TreeGrafter"/>
</dbReference>
<dbReference type="EMBL" id="ABIA03000002">
    <property type="protein sequence ID" value="EDQ33682.2"/>
    <property type="molecule type" value="Genomic_DNA"/>
</dbReference>
<evidence type="ECO:0000256" key="2">
    <source>
        <dbReference type="ARBA" id="ARBA00009539"/>
    </source>
</evidence>
<dbReference type="HOGENOM" id="CLU_043966_5_1_5"/>
<dbReference type="PANTHER" id="PTHR48069">
    <property type="entry name" value="DIHYDROFOLATE REDUCTASE"/>
    <property type="match status" value="1"/>
</dbReference>
<comment type="function">
    <text evidence="7 8">Key enzyme in folate metabolism. Catalyzes an essential reaction for de novo glycine and purine synthesis, and for DNA precursor synthesis.</text>
</comment>
<comment type="catalytic activity">
    <reaction evidence="8">
        <text>(6S)-5,6,7,8-tetrahydrofolate + NADP(+) = 7,8-dihydrofolate + NADPH + H(+)</text>
        <dbReference type="Rhea" id="RHEA:15009"/>
        <dbReference type="ChEBI" id="CHEBI:15378"/>
        <dbReference type="ChEBI" id="CHEBI:57451"/>
        <dbReference type="ChEBI" id="CHEBI:57453"/>
        <dbReference type="ChEBI" id="CHEBI:57783"/>
        <dbReference type="ChEBI" id="CHEBI:58349"/>
        <dbReference type="EC" id="1.5.1.3"/>
    </reaction>
</comment>